<dbReference type="SMART" id="SM00470">
    <property type="entry name" value="ParB"/>
    <property type="match status" value="1"/>
</dbReference>
<evidence type="ECO:0000313" key="3">
    <source>
        <dbReference type="EMBL" id="GAA0726614.1"/>
    </source>
</evidence>
<evidence type="ECO:0000259" key="2">
    <source>
        <dbReference type="SMART" id="SM00470"/>
    </source>
</evidence>
<dbReference type="RefSeq" id="WP_343769894.1">
    <property type="nucleotide sequence ID" value="NZ_BAAACF010000002.1"/>
</dbReference>
<dbReference type="SUPFAM" id="SSF110849">
    <property type="entry name" value="ParB/Sulfiredoxin"/>
    <property type="match status" value="1"/>
</dbReference>
<organism evidence="3 4">
    <name type="scientific">Clostridium malenominatum</name>
    <dbReference type="NCBI Taxonomy" id="1539"/>
    <lineage>
        <taxon>Bacteria</taxon>
        <taxon>Bacillati</taxon>
        <taxon>Bacillota</taxon>
        <taxon>Clostridia</taxon>
        <taxon>Eubacteriales</taxon>
        <taxon>Clostridiaceae</taxon>
        <taxon>Clostridium</taxon>
    </lineage>
</organism>
<dbReference type="NCBIfam" id="TIGR00180">
    <property type="entry name" value="parB_part"/>
    <property type="match status" value="1"/>
</dbReference>
<protein>
    <submittedName>
        <fullName evidence="3">Nucleoid occlusion protein</fullName>
    </submittedName>
</protein>
<comment type="similarity">
    <text evidence="1">Belongs to the ParB family.</text>
</comment>
<dbReference type="InterPro" id="IPR004437">
    <property type="entry name" value="ParB/RepB/Spo0J"/>
</dbReference>
<dbReference type="Pfam" id="PF17762">
    <property type="entry name" value="HTH_ParB"/>
    <property type="match status" value="1"/>
</dbReference>
<proteinExistence type="inferred from homology"/>
<feature type="domain" description="ParB-like N-terminal" evidence="2">
    <location>
        <begin position="6"/>
        <end position="96"/>
    </location>
</feature>
<dbReference type="PANTHER" id="PTHR33375">
    <property type="entry name" value="CHROMOSOME-PARTITIONING PROTEIN PARB-RELATED"/>
    <property type="match status" value="1"/>
</dbReference>
<comment type="caution">
    <text evidence="3">The sequence shown here is derived from an EMBL/GenBank/DDBJ whole genome shotgun (WGS) entry which is preliminary data.</text>
</comment>
<dbReference type="PANTHER" id="PTHR33375:SF8">
    <property type="entry name" value="NUCLEOID OCCLUSION PROTEIN"/>
    <property type="match status" value="1"/>
</dbReference>
<dbReference type="EMBL" id="BAAACF010000002">
    <property type="protein sequence ID" value="GAA0726614.1"/>
    <property type="molecule type" value="Genomic_DNA"/>
</dbReference>
<name>A0ABP3U808_9CLOT</name>
<evidence type="ECO:0000313" key="4">
    <source>
        <dbReference type="Proteomes" id="UP001500339"/>
    </source>
</evidence>
<sequence length="259" mass="29763">MEENIRFVNTDLISPNVYQPRKIFNEESIDELAKSITSFGIIQPLSVRKIGENRFELIAGERRLRAAKKAGLTEVPVIFIDITDKDSASIALLENIQREDLNFLEEAEAFNNLIKEHNYTQEILAEIIGKKQSTIANKIRILKLSVEIRKMILENNLTERHARALLKLPTEEMQLKILKIVIKNGLNVKKTEELIEKELINITENNKSKDGKKRIKGIFSPKVYINTVKQVFDKYGLSAQYSSKELEDKIQITITIPKM</sequence>
<keyword evidence="4" id="KW-1185">Reference proteome</keyword>
<dbReference type="Proteomes" id="UP001500339">
    <property type="component" value="Unassembled WGS sequence"/>
</dbReference>
<evidence type="ECO:0000256" key="1">
    <source>
        <dbReference type="ARBA" id="ARBA00006295"/>
    </source>
</evidence>
<dbReference type="InterPro" id="IPR003115">
    <property type="entry name" value="ParB_N"/>
</dbReference>
<dbReference type="Gene3D" id="1.10.10.2830">
    <property type="match status" value="1"/>
</dbReference>
<gene>
    <name evidence="3" type="primary">noc</name>
    <name evidence="3" type="ORF">GCM10008905_23400</name>
</gene>
<dbReference type="Pfam" id="PF02195">
    <property type="entry name" value="ParB_N"/>
    <property type="match status" value="1"/>
</dbReference>
<dbReference type="InterPro" id="IPR041468">
    <property type="entry name" value="HTH_ParB/Spo0J"/>
</dbReference>
<dbReference type="Gene3D" id="3.90.1530.30">
    <property type="match status" value="1"/>
</dbReference>
<dbReference type="InterPro" id="IPR036086">
    <property type="entry name" value="ParB/Sulfiredoxin_sf"/>
</dbReference>
<reference evidence="4" key="1">
    <citation type="journal article" date="2019" name="Int. J. Syst. Evol. Microbiol.">
        <title>The Global Catalogue of Microorganisms (GCM) 10K type strain sequencing project: providing services to taxonomists for standard genome sequencing and annotation.</title>
        <authorList>
            <consortium name="The Broad Institute Genomics Platform"/>
            <consortium name="The Broad Institute Genome Sequencing Center for Infectious Disease"/>
            <person name="Wu L."/>
            <person name="Ma J."/>
        </authorList>
    </citation>
    <scope>NUCLEOTIDE SEQUENCE [LARGE SCALE GENOMIC DNA]</scope>
    <source>
        <strain evidence="4">JCM 1405</strain>
    </source>
</reference>
<dbReference type="InterPro" id="IPR050336">
    <property type="entry name" value="Chromosome_partition/occlusion"/>
</dbReference>
<dbReference type="CDD" id="cd16393">
    <property type="entry name" value="SPO0J_N"/>
    <property type="match status" value="1"/>
</dbReference>
<accession>A0ABP3U808</accession>